<reference evidence="13" key="1">
    <citation type="journal article" date="2020" name="mSystems">
        <title>Genome- and Community-Level Interaction Insights into Carbon Utilization and Element Cycling Functions of Hydrothermarchaeota in Hydrothermal Sediment.</title>
        <authorList>
            <person name="Zhou Z."/>
            <person name="Liu Y."/>
            <person name="Xu W."/>
            <person name="Pan J."/>
            <person name="Luo Z.H."/>
            <person name="Li M."/>
        </authorList>
    </citation>
    <scope>NUCLEOTIDE SEQUENCE [LARGE SCALE GENOMIC DNA]</scope>
    <source>
        <strain evidence="13">SpSt-300</strain>
    </source>
</reference>
<dbReference type="InterPro" id="IPR003601">
    <property type="entry name" value="Topo_IA_2"/>
</dbReference>
<dbReference type="Pfam" id="PF01396">
    <property type="entry name" value="Zn_ribbon_Top1"/>
    <property type="match status" value="3"/>
</dbReference>
<dbReference type="PANTHER" id="PTHR42785">
    <property type="entry name" value="DNA TOPOISOMERASE, TYPE IA, CORE"/>
    <property type="match status" value="1"/>
</dbReference>
<comment type="function">
    <text evidence="10">Releases the supercoiling and torsional tension of DNA, which is introduced during the DNA replication and transcription, by transiently cleaving and rejoining one strand of the DNA duplex. Introduces a single-strand break via transesterification at a target site in duplex DNA. The scissile phosphodiester is attacked by the catalytic tyrosine of the enzyme, resulting in the formation of a DNA-(5'-phosphotyrosyl)-enzyme intermediate and the expulsion of a 3'-OH DNA strand. The free DNA strand then undergoes passage around the unbroken strand, thus removing DNA supercoils. Finally, in the religation step, the DNA 3'-OH attacks the covalent intermediate to expel the active-site tyrosine and restore the DNA phosphodiester backbone.</text>
</comment>
<feature type="site" description="Interaction with DNA" evidence="10">
    <location>
        <position position="142"/>
    </location>
</feature>
<dbReference type="Gene3D" id="1.10.290.10">
    <property type="entry name" value="Topoisomerase I, domain 4"/>
    <property type="match status" value="1"/>
</dbReference>
<evidence type="ECO:0000256" key="4">
    <source>
        <dbReference type="ARBA" id="ARBA00022771"/>
    </source>
</evidence>
<dbReference type="SUPFAM" id="SSF56712">
    <property type="entry name" value="Prokaryotic type I DNA topoisomerase"/>
    <property type="match status" value="1"/>
</dbReference>
<evidence type="ECO:0000256" key="10">
    <source>
        <dbReference type="HAMAP-Rule" id="MF_00952"/>
    </source>
</evidence>
<protein>
    <recommendedName>
        <fullName evidence="10">DNA topoisomerase 1</fullName>
        <ecNumber evidence="10">5.6.2.1</ecNumber>
    </recommendedName>
    <alternativeName>
        <fullName evidence="10">DNA topoisomerase I</fullName>
    </alternativeName>
</protein>
<feature type="site" description="Interaction with DNA" evidence="10">
    <location>
        <position position="304"/>
    </location>
</feature>
<feature type="site" description="Interaction with DNA" evidence="10">
    <location>
        <position position="158"/>
    </location>
</feature>
<feature type="domain" description="Toprim" evidence="11">
    <location>
        <begin position="6"/>
        <end position="116"/>
    </location>
</feature>
<comment type="catalytic activity">
    <reaction evidence="1 10">
        <text>ATP-independent breakage of single-stranded DNA, followed by passage and rejoining.</text>
        <dbReference type="EC" id="5.6.2.1"/>
    </reaction>
</comment>
<feature type="active site" description="O-(5'-phospho-DNA)-tyrosine intermediate" evidence="10">
    <location>
        <position position="302"/>
    </location>
</feature>
<keyword evidence="5" id="KW-0862">Zinc</keyword>
<dbReference type="PRINTS" id="PR00417">
    <property type="entry name" value="PRTPISMRASEI"/>
</dbReference>
<dbReference type="SUPFAM" id="SSF57783">
    <property type="entry name" value="Zinc beta-ribbon"/>
    <property type="match status" value="2"/>
</dbReference>
<evidence type="ECO:0000256" key="5">
    <source>
        <dbReference type="ARBA" id="ARBA00022833"/>
    </source>
</evidence>
<dbReference type="EMBL" id="DSMU01000280">
    <property type="protein sequence ID" value="HEL65907.1"/>
    <property type="molecule type" value="Genomic_DNA"/>
</dbReference>
<keyword evidence="8 10" id="KW-0238">DNA-binding</keyword>
<evidence type="ECO:0000256" key="9">
    <source>
        <dbReference type="ARBA" id="ARBA00023235"/>
    </source>
</evidence>
<evidence type="ECO:0000256" key="7">
    <source>
        <dbReference type="ARBA" id="ARBA00023029"/>
    </source>
</evidence>
<accession>A0A7C2EJA6</accession>
<dbReference type="CDD" id="cd00186">
    <property type="entry name" value="TOP1Ac"/>
    <property type="match status" value="1"/>
</dbReference>
<dbReference type="NCBIfam" id="TIGR01051">
    <property type="entry name" value="topA_bact"/>
    <property type="match status" value="1"/>
</dbReference>
<evidence type="ECO:0000256" key="1">
    <source>
        <dbReference type="ARBA" id="ARBA00000213"/>
    </source>
</evidence>
<comment type="caution">
    <text evidence="13">The sequence shown here is derived from an EMBL/GenBank/DDBJ whole genome shotgun (WGS) entry which is preliminary data.</text>
</comment>
<dbReference type="GO" id="GO:0006265">
    <property type="term" value="P:DNA topological change"/>
    <property type="evidence" value="ECO:0007669"/>
    <property type="project" value="UniProtKB-UniRule"/>
</dbReference>
<dbReference type="PANTHER" id="PTHR42785:SF1">
    <property type="entry name" value="DNA TOPOISOMERASE"/>
    <property type="match status" value="1"/>
</dbReference>
<dbReference type="HAMAP" id="MF_00952">
    <property type="entry name" value="Topoisom_1_prok"/>
    <property type="match status" value="1"/>
</dbReference>
<keyword evidence="7 10" id="KW-0799">Topoisomerase</keyword>
<dbReference type="InterPro" id="IPR013824">
    <property type="entry name" value="Topo_IA_cen_sub1"/>
</dbReference>
<dbReference type="InterPro" id="IPR013497">
    <property type="entry name" value="Topo_IA_cen"/>
</dbReference>
<dbReference type="InterPro" id="IPR034149">
    <property type="entry name" value="TOPRIM_TopoI"/>
</dbReference>
<comment type="subunit">
    <text evidence="10">Monomer.</text>
</comment>
<evidence type="ECO:0000256" key="6">
    <source>
        <dbReference type="ARBA" id="ARBA00022842"/>
    </source>
</evidence>
<dbReference type="InterPro" id="IPR005733">
    <property type="entry name" value="TopoI_bac-type"/>
</dbReference>
<keyword evidence="3" id="KW-0479">Metal-binding</keyword>
<dbReference type="GO" id="GO:0008270">
    <property type="term" value="F:zinc ion binding"/>
    <property type="evidence" value="ECO:0007669"/>
    <property type="project" value="UniProtKB-KW"/>
</dbReference>
<gene>
    <name evidence="10 13" type="primary">topA</name>
    <name evidence="13" type="ORF">ENQ34_04425</name>
</gene>
<sequence length="696" mass="78067">MHRRMKTLVIVESPAKARTLSKFLGKRYVVKASMGHVRDLPKSELGVDVAAGFTPKYITIRGKGEAIRELKAALSKSDAVLLASDPDREGEAIAWHICQLLKIPAAVPCRVEFNEITKATVTEALKNPRPIDLNRVNAQQARRVLDRLVGYNLSPLLWRKVRRGLSAGRVQSVAVRLIVDREKEIEAFVPEEYWTLTAHLEKSGAAPFEARLAKRGAEKITLRSQEEVDAVLQALAGQSFVVSQVARQEKLRKPLPPFTTSTLQQEAHRRLGFTTQRTMLIAQQLYEGIDLGKEGPVGLVTYIRTDSVRVAEAASREAAEYIAAAFGREYAGNNRAAAPKSNRVQDAHEAIRPTSVLRVPEAVKKYLTEEQFKLYNLIWQRFVASQMAPAVLDVTRVDIAAGEYLFRAAGVVLKFPGFLRLTGEKVEEEDATGGLLPELAEGEKLSLLELLPKQHWTQPPPRYTEATLVRALEENGIGRPSTYAPTIETILKRGYVTRKNKSLFPTELGKTVVELLKAYFPGIIDVEFTAAMEDKLDAVEEGKGDWVRLLQDFYAPFKEELSRADLELRRIKVVEDVADETCEKCGRQMVIRAGRFGKFLACPGFPECRNTRPLNVGTGVPCPRCGAELVLRRSKKGRSFYGCGRYPECDFTTWDKPVKEKCPRCGEMMVQRNARRRNLLICTRKDCNYRELAQSD</sequence>
<organism evidence="13">
    <name type="scientific">Ammonifex degensii</name>
    <dbReference type="NCBI Taxonomy" id="42838"/>
    <lineage>
        <taxon>Bacteria</taxon>
        <taxon>Bacillati</taxon>
        <taxon>Bacillota</taxon>
        <taxon>Clostridia</taxon>
        <taxon>Thermoanaerobacterales</taxon>
        <taxon>Thermoanaerobacteraceae</taxon>
        <taxon>Ammonifex</taxon>
    </lineage>
</organism>
<dbReference type="Gene3D" id="3.30.65.10">
    <property type="entry name" value="Bacterial Topoisomerase I, domain 1"/>
    <property type="match status" value="2"/>
</dbReference>
<dbReference type="InterPro" id="IPR013498">
    <property type="entry name" value="Topo_IA_Znf"/>
</dbReference>
<feature type="site" description="Interaction with DNA" evidence="10">
    <location>
        <position position="151"/>
    </location>
</feature>
<dbReference type="Pfam" id="PF01751">
    <property type="entry name" value="Toprim"/>
    <property type="match status" value="1"/>
</dbReference>
<dbReference type="Pfam" id="PF01131">
    <property type="entry name" value="Topoisom_bac"/>
    <property type="match status" value="1"/>
</dbReference>
<dbReference type="SMART" id="SM00436">
    <property type="entry name" value="TOP1Bc"/>
    <property type="match status" value="1"/>
</dbReference>
<dbReference type="PROSITE" id="PS50880">
    <property type="entry name" value="TOPRIM"/>
    <property type="match status" value="1"/>
</dbReference>
<feature type="site" description="Interaction with DNA" evidence="10">
    <location>
        <position position="493"/>
    </location>
</feature>
<dbReference type="PROSITE" id="PS52039">
    <property type="entry name" value="TOPO_IA_2"/>
    <property type="match status" value="1"/>
</dbReference>
<dbReference type="InterPro" id="IPR000380">
    <property type="entry name" value="Topo_IA"/>
</dbReference>
<dbReference type="Gene3D" id="1.10.460.10">
    <property type="entry name" value="Topoisomerase I, domain 2"/>
    <property type="match status" value="1"/>
</dbReference>
<feature type="region of interest" description="Interaction with DNA" evidence="10">
    <location>
        <begin position="166"/>
        <end position="171"/>
    </location>
</feature>
<dbReference type="SMART" id="SM00493">
    <property type="entry name" value="TOPRIM"/>
    <property type="match status" value="1"/>
</dbReference>
<keyword evidence="9 10" id="KW-0413">Isomerase</keyword>
<feature type="site" description="Interaction with DNA" evidence="10">
    <location>
        <position position="146"/>
    </location>
</feature>
<dbReference type="InterPro" id="IPR013826">
    <property type="entry name" value="Topo_IA_cen_sub3"/>
</dbReference>
<evidence type="ECO:0000256" key="8">
    <source>
        <dbReference type="ARBA" id="ARBA00023125"/>
    </source>
</evidence>
<dbReference type="Gene3D" id="2.70.20.10">
    <property type="entry name" value="Topoisomerase I, domain 3"/>
    <property type="match status" value="1"/>
</dbReference>
<feature type="site" description="Interaction with DNA" evidence="10">
    <location>
        <position position="143"/>
    </location>
</feature>
<evidence type="ECO:0000313" key="13">
    <source>
        <dbReference type="EMBL" id="HEL65907.1"/>
    </source>
</evidence>
<comment type="similarity">
    <text evidence="2 10">Belongs to the type IA topoisomerase family.</text>
</comment>
<keyword evidence="6" id="KW-0460">Magnesium</keyword>
<dbReference type="PROSITE" id="PS00396">
    <property type="entry name" value="TOPO_IA_1"/>
    <property type="match status" value="1"/>
</dbReference>
<dbReference type="GO" id="GO:0003917">
    <property type="term" value="F:DNA topoisomerase type I (single strand cut, ATP-independent) activity"/>
    <property type="evidence" value="ECO:0007669"/>
    <property type="project" value="UniProtKB-UniRule"/>
</dbReference>
<evidence type="ECO:0000259" key="12">
    <source>
        <dbReference type="PROSITE" id="PS52039"/>
    </source>
</evidence>
<evidence type="ECO:0000256" key="3">
    <source>
        <dbReference type="ARBA" id="ARBA00022723"/>
    </source>
</evidence>
<evidence type="ECO:0000256" key="2">
    <source>
        <dbReference type="ARBA" id="ARBA00009446"/>
    </source>
</evidence>
<dbReference type="EC" id="5.6.2.1" evidence="10"/>
<dbReference type="InterPro" id="IPR006171">
    <property type="entry name" value="TOPRIM_dom"/>
</dbReference>
<keyword evidence="4" id="KW-0863">Zinc-finger</keyword>
<feature type="domain" description="Topo IA-type catalytic" evidence="12">
    <location>
        <begin position="132"/>
        <end position="561"/>
    </location>
</feature>
<dbReference type="AlphaFoldDB" id="A0A7C2EJA6"/>
<dbReference type="InterPro" id="IPR028612">
    <property type="entry name" value="Topoisom_1_IA"/>
</dbReference>
<proteinExistence type="inferred from homology"/>
<feature type="site" description="Interaction with DNA" evidence="10">
    <location>
        <position position="36"/>
    </location>
</feature>
<dbReference type="InterPro" id="IPR003602">
    <property type="entry name" value="Topo_IA_DNA-bd_dom"/>
</dbReference>
<dbReference type="CDD" id="cd03363">
    <property type="entry name" value="TOPRIM_TopoIA_TopoI"/>
    <property type="match status" value="1"/>
</dbReference>
<dbReference type="GO" id="GO:0003677">
    <property type="term" value="F:DNA binding"/>
    <property type="evidence" value="ECO:0007669"/>
    <property type="project" value="UniProtKB-KW"/>
</dbReference>
<dbReference type="InterPro" id="IPR023405">
    <property type="entry name" value="Topo_IA_core_domain"/>
</dbReference>
<dbReference type="InterPro" id="IPR023406">
    <property type="entry name" value="Topo_IA_AS"/>
</dbReference>
<dbReference type="SMART" id="SM00437">
    <property type="entry name" value="TOP1Ac"/>
    <property type="match status" value="1"/>
</dbReference>
<dbReference type="InterPro" id="IPR013825">
    <property type="entry name" value="Topo_IA_cen_sub2"/>
</dbReference>
<dbReference type="Gene3D" id="3.40.50.140">
    <property type="match status" value="1"/>
</dbReference>
<dbReference type="GO" id="GO:0005694">
    <property type="term" value="C:chromosome"/>
    <property type="evidence" value="ECO:0007669"/>
    <property type="project" value="InterPro"/>
</dbReference>
<evidence type="ECO:0000259" key="11">
    <source>
        <dbReference type="PROSITE" id="PS50880"/>
    </source>
</evidence>
<name>A0A7C2EJA6_9THEO</name>